<dbReference type="PANTHER" id="PTHR34202">
    <property type="entry name" value="UPF0548 PROTEIN"/>
    <property type="match status" value="1"/>
</dbReference>
<dbReference type="PANTHER" id="PTHR34202:SF1">
    <property type="entry name" value="UPF0548 PROTEIN"/>
    <property type="match status" value="1"/>
</dbReference>
<dbReference type="Pfam" id="PF09348">
    <property type="entry name" value="DUF1990"/>
    <property type="match status" value="2"/>
</dbReference>
<dbReference type="RefSeq" id="WP_100343875.1">
    <property type="nucleotide sequence ID" value="NZ_PGFB01000002.1"/>
</dbReference>
<accession>A0A2M9BZ72</accession>
<protein>
    <submittedName>
        <fullName evidence="2">Uncharacterized protein (UPF0548 family)</fullName>
    </submittedName>
</protein>
<reference evidence="2 3" key="1">
    <citation type="submission" date="2017-11" db="EMBL/GenBank/DDBJ databases">
        <title>Genomic Encyclopedia of Archaeal and Bacterial Type Strains, Phase II (KMG-II): From Individual Species to Whole Genera.</title>
        <authorList>
            <person name="Goeker M."/>
        </authorList>
    </citation>
    <scope>NUCLEOTIDE SEQUENCE [LARGE SCALE GENOMIC DNA]</scope>
    <source>
        <strain evidence="2 3">DSM 25625</strain>
    </source>
</reference>
<proteinExistence type="predicted"/>
<dbReference type="AlphaFoldDB" id="A0A2M9BZ72"/>
<sequence length="214" mass="23621">MRRSNFEEHPVTYGSVGATQADDLMQYPPLGYRPMEQSIRLGSGAERFRTASISLMTWGVQKGAGLTVDEVHPGTGVHYHGILYDESGTPLGAIEAPTEQLFDENGEPFIGSGMTARLRLTLGPRTFEVPVCVVYVVDEPTRAGFGYGSLEGNPVSGEESFLIELRDDDSVWFTVRSFSRPSTWYYRAVTPVVRAVQARVVKRYLRALHPTSGS</sequence>
<feature type="domain" description="DUF1990" evidence="1">
    <location>
        <begin position="12"/>
        <end position="73"/>
    </location>
</feature>
<evidence type="ECO:0000313" key="3">
    <source>
        <dbReference type="Proteomes" id="UP000230161"/>
    </source>
</evidence>
<name>A0A2M9BZ72_9MICO</name>
<dbReference type="EMBL" id="PGFB01000002">
    <property type="protein sequence ID" value="PJJ63366.1"/>
    <property type="molecule type" value="Genomic_DNA"/>
</dbReference>
<feature type="domain" description="DUF1990" evidence="1">
    <location>
        <begin position="110"/>
        <end position="207"/>
    </location>
</feature>
<gene>
    <name evidence="2" type="ORF">CLV54_1031</name>
</gene>
<comment type="caution">
    <text evidence="2">The sequence shown here is derived from an EMBL/GenBank/DDBJ whole genome shotgun (WGS) entry which is preliminary data.</text>
</comment>
<dbReference type="InterPro" id="IPR014457">
    <property type="entry name" value="UCP010260"/>
</dbReference>
<keyword evidence="3" id="KW-1185">Reference proteome</keyword>
<organism evidence="2 3">
    <name type="scientific">Compostimonas suwonensis</name>
    <dbReference type="NCBI Taxonomy" id="1048394"/>
    <lineage>
        <taxon>Bacteria</taxon>
        <taxon>Bacillati</taxon>
        <taxon>Actinomycetota</taxon>
        <taxon>Actinomycetes</taxon>
        <taxon>Micrococcales</taxon>
        <taxon>Microbacteriaceae</taxon>
        <taxon>Compostimonas</taxon>
    </lineage>
</organism>
<dbReference type="OrthoDB" id="120660at2"/>
<dbReference type="InterPro" id="IPR018960">
    <property type="entry name" value="DUF1990"/>
</dbReference>
<dbReference type="Proteomes" id="UP000230161">
    <property type="component" value="Unassembled WGS sequence"/>
</dbReference>
<dbReference type="PIRSF" id="PIRSF010260">
    <property type="entry name" value="UCP010260"/>
    <property type="match status" value="1"/>
</dbReference>
<evidence type="ECO:0000313" key="2">
    <source>
        <dbReference type="EMBL" id="PJJ63366.1"/>
    </source>
</evidence>
<evidence type="ECO:0000259" key="1">
    <source>
        <dbReference type="Pfam" id="PF09348"/>
    </source>
</evidence>